<sequence length="117" mass="13207">MVKLSALFAGMVIIFVLAVNQALSIRLDLGKCRKSSETMEDSNMGTCYPHVKVRCRGIKPFTAADCRGTCISIYGITVQLRPVWQSVELRTYRKFRKMFHIPVSCYCPGNELANHAF</sequence>
<feature type="chain" id="PRO_5047162922" evidence="1">
    <location>
        <begin position="19"/>
        <end position="117"/>
    </location>
</feature>
<gene>
    <name evidence="2" type="ORF">CVLEPA_LOCUS26348</name>
</gene>
<accession>A0ABP0GQ61</accession>
<keyword evidence="1" id="KW-0732">Signal</keyword>
<reference evidence="2 3" key="1">
    <citation type="submission" date="2024-02" db="EMBL/GenBank/DDBJ databases">
        <authorList>
            <person name="Daric V."/>
            <person name="Darras S."/>
        </authorList>
    </citation>
    <scope>NUCLEOTIDE SEQUENCE [LARGE SCALE GENOMIC DNA]</scope>
</reference>
<dbReference type="EMBL" id="CAWYQH010000130">
    <property type="protein sequence ID" value="CAK8693016.1"/>
    <property type="molecule type" value="Genomic_DNA"/>
</dbReference>
<comment type="caution">
    <text evidence="2">The sequence shown here is derived from an EMBL/GenBank/DDBJ whole genome shotgun (WGS) entry which is preliminary data.</text>
</comment>
<evidence type="ECO:0000256" key="1">
    <source>
        <dbReference type="SAM" id="SignalP"/>
    </source>
</evidence>
<proteinExistence type="predicted"/>
<organism evidence="2 3">
    <name type="scientific">Clavelina lepadiformis</name>
    <name type="common">Light-bulb sea squirt</name>
    <name type="synonym">Ascidia lepadiformis</name>
    <dbReference type="NCBI Taxonomy" id="159417"/>
    <lineage>
        <taxon>Eukaryota</taxon>
        <taxon>Metazoa</taxon>
        <taxon>Chordata</taxon>
        <taxon>Tunicata</taxon>
        <taxon>Ascidiacea</taxon>
        <taxon>Aplousobranchia</taxon>
        <taxon>Clavelinidae</taxon>
        <taxon>Clavelina</taxon>
    </lineage>
</organism>
<dbReference type="Proteomes" id="UP001642483">
    <property type="component" value="Unassembled WGS sequence"/>
</dbReference>
<name>A0ABP0GQ61_CLALP</name>
<keyword evidence="3" id="KW-1185">Reference proteome</keyword>
<feature type="signal peptide" evidence="1">
    <location>
        <begin position="1"/>
        <end position="18"/>
    </location>
</feature>
<protein>
    <submittedName>
        <fullName evidence="2">Uncharacterized protein</fullName>
    </submittedName>
</protein>
<evidence type="ECO:0000313" key="3">
    <source>
        <dbReference type="Proteomes" id="UP001642483"/>
    </source>
</evidence>
<evidence type="ECO:0000313" key="2">
    <source>
        <dbReference type="EMBL" id="CAK8693016.1"/>
    </source>
</evidence>